<dbReference type="Gene3D" id="3.40.50.300">
    <property type="entry name" value="P-loop containing nucleotide triphosphate hydrolases"/>
    <property type="match status" value="1"/>
</dbReference>
<keyword evidence="4" id="KW-1185">Reference proteome</keyword>
<gene>
    <name evidence="3" type="ordered locus">TTX_0963</name>
</gene>
<name>G4RPW7_THETK</name>
<dbReference type="GO" id="GO:0016887">
    <property type="term" value="F:ATP hydrolysis activity"/>
    <property type="evidence" value="ECO:0007669"/>
    <property type="project" value="InterPro"/>
</dbReference>
<dbReference type="Pfam" id="PF00437">
    <property type="entry name" value="T2SSE"/>
    <property type="match status" value="1"/>
</dbReference>
<evidence type="ECO:0000313" key="4">
    <source>
        <dbReference type="Proteomes" id="UP000002654"/>
    </source>
</evidence>
<dbReference type="Proteomes" id="UP000002654">
    <property type="component" value="Chromosome"/>
</dbReference>
<organism evidence="3 4">
    <name type="scientific">Thermoproteus tenax (strain ATCC 35583 / DSM 2078 / JCM 9277 / NBRC 100435 / Kra 1)</name>
    <dbReference type="NCBI Taxonomy" id="768679"/>
    <lineage>
        <taxon>Archaea</taxon>
        <taxon>Thermoproteota</taxon>
        <taxon>Thermoprotei</taxon>
        <taxon>Thermoproteales</taxon>
        <taxon>Thermoproteaceae</taxon>
        <taxon>Thermoproteus</taxon>
    </lineage>
</organism>
<protein>
    <submittedName>
        <fullName evidence="3">Type II/IV secretion system, ATPase component, VirB11/GspE family</fullName>
    </submittedName>
</protein>
<accession>G4RPW7</accession>
<dbReference type="AlphaFoldDB" id="G4RPW7"/>
<proteinExistence type="inferred from homology"/>
<comment type="similarity">
    <text evidence="1">Belongs to the GSP E family.</text>
</comment>
<dbReference type="PANTHER" id="PTHR30486">
    <property type="entry name" value="TWITCHING MOTILITY PROTEIN PILT"/>
    <property type="match status" value="1"/>
</dbReference>
<feature type="domain" description="Bacterial type II secretion system protein E" evidence="2">
    <location>
        <begin position="281"/>
        <end position="422"/>
    </location>
</feature>
<dbReference type="KEGG" id="ttn:TTX_0963"/>
<dbReference type="InterPro" id="IPR001482">
    <property type="entry name" value="T2SS/T4SS_dom"/>
</dbReference>
<dbReference type="InterPro" id="IPR027417">
    <property type="entry name" value="P-loop_NTPase"/>
</dbReference>
<dbReference type="SUPFAM" id="SSF52540">
    <property type="entry name" value="P-loop containing nucleoside triphosphate hydrolases"/>
    <property type="match status" value="1"/>
</dbReference>
<dbReference type="HOGENOM" id="CLU_040996_0_0_2"/>
<evidence type="ECO:0000313" key="3">
    <source>
        <dbReference type="EMBL" id="CCC81612.1"/>
    </source>
</evidence>
<dbReference type="PaxDb" id="768679-TTX_0963"/>
<dbReference type="STRING" id="768679.TTX_0963"/>
<dbReference type="eggNOG" id="arCOG05609">
    <property type="taxonomic scope" value="Archaea"/>
</dbReference>
<dbReference type="PANTHER" id="PTHR30486:SF6">
    <property type="entry name" value="TYPE IV PILUS RETRACTATION ATPASE PILT"/>
    <property type="match status" value="1"/>
</dbReference>
<evidence type="ECO:0000256" key="1">
    <source>
        <dbReference type="ARBA" id="ARBA00006611"/>
    </source>
</evidence>
<dbReference type="EMBL" id="FN869859">
    <property type="protein sequence ID" value="CCC81612.1"/>
    <property type="molecule type" value="Genomic_DNA"/>
</dbReference>
<reference evidence="3 4" key="1">
    <citation type="journal article" date="2011" name="PLoS ONE">
        <title>The complete genome sequence of Thermoproteus tenax: a physiologically versatile member of the Crenarchaeota.</title>
        <authorList>
            <person name="Siebers B."/>
            <person name="Zaparty M."/>
            <person name="Raddatz G."/>
            <person name="Tjaden B."/>
            <person name="Albers S.V."/>
            <person name="Bell S.D."/>
            <person name="Blombach F."/>
            <person name="Kletzin A."/>
            <person name="Kyrpides N."/>
            <person name="Lanz C."/>
            <person name="Plagens A."/>
            <person name="Rampp M."/>
            <person name="Rosinus A."/>
            <person name="von Jan M."/>
            <person name="Makarova K.S."/>
            <person name="Klenk H.P."/>
            <person name="Schuster S.C."/>
            <person name="Hensel R."/>
        </authorList>
    </citation>
    <scope>NUCLEOTIDE SEQUENCE [LARGE SCALE GENOMIC DNA]</scope>
    <source>
        <strain evidence="4">ATCC 35583 / DSM 2078 / JCM 9277 / NBRC 100435 / Kra 1</strain>
    </source>
</reference>
<sequence length="541" mass="60478">MAGALLAETDKTLIARCVVVKRGVIVHGNYATDTCITEDGQYVIIDPEVPEPLKRALALATLRGAIPPDYQEYDRAMRDALAVLADGRSLLAWRKRRDMLRLYREYRPLVHYILDRWTGHGELGGYGVLEPLLRDDLLTEVVVPQPLAPPMRWTELPKSPRQLLDKIYAEVVELGRFRRVVAVRNNARMPTNAVVPEAFMPLLVKKLIPSLTLERPFQTREDPVYRIRIAADLLEYNINIRKMSEVPRPSPSLLKTYLVAPKPPQNGAAIAAELKGLELFALATIAAEAKWTVVFSGAMGTGKTTQLNLLLYFTPPWIQVVVIERGAREVWAPLEDQILHISVPSEAKLEEALDQALRYGTMESIIALAEARTARELNTLVSYKLTGHGGLTTIHADTIHDALLRITRSGAPSEALANTLILQLGVSNAVRYLKEWKALIAKGGEVAEASGPEVLAALEGYTRAVYATSILEEIKLRVELIRAVAEKELEPLEARERIVRLFRRRRTSVIQEAFKFGYSYLREVENPTQQGGASRRSDRPV</sequence>
<dbReference type="PATRIC" id="fig|768679.9.peg.972"/>
<evidence type="ECO:0000259" key="2">
    <source>
        <dbReference type="Pfam" id="PF00437"/>
    </source>
</evidence>
<dbReference type="InterPro" id="IPR050921">
    <property type="entry name" value="T4SS_GSP_E_ATPase"/>
</dbReference>